<reference evidence="3" key="1">
    <citation type="submission" date="2012-12" db="EMBL/GenBank/DDBJ databases">
        <authorList>
            <person name="Hellsten U."/>
            <person name="Grimwood J."/>
            <person name="Chapman J.A."/>
            <person name="Shapiro H."/>
            <person name="Aerts A."/>
            <person name="Otillar R.P."/>
            <person name="Terry A.Y."/>
            <person name="Boore J.L."/>
            <person name="Simakov O."/>
            <person name="Marletaz F."/>
            <person name="Cho S.-J."/>
            <person name="Edsinger-Gonzales E."/>
            <person name="Havlak P."/>
            <person name="Kuo D.-H."/>
            <person name="Larsson T."/>
            <person name="Lv J."/>
            <person name="Arendt D."/>
            <person name="Savage R."/>
            <person name="Osoegawa K."/>
            <person name="de Jong P."/>
            <person name="Lindberg D.R."/>
            <person name="Seaver E.C."/>
            <person name="Weisblat D.A."/>
            <person name="Putnam N.H."/>
            <person name="Grigoriev I.V."/>
            <person name="Rokhsar D.S."/>
        </authorList>
    </citation>
    <scope>NUCLEOTIDE SEQUENCE</scope>
    <source>
        <strain evidence="3">I ESC-2004</strain>
    </source>
</reference>
<accession>R7VAY0</accession>
<dbReference type="HOGENOM" id="CLU_1688386_0_0_1"/>
<protein>
    <submittedName>
        <fullName evidence="1 2">Uncharacterized protein</fullName>
    </submittedName>
</protein>
<dbReference type="EMBL" id="KB293621">
    <property type="protein sequence ID" value="ELU15759.1"/>
    <property type="molecule type" value="Genomic_DNA"/>
</dbReference>
<evidence type="ECO:0000313" key="2">
    <source>
        <dbReference type="EnsemblMetazoa" id="CapteP191435"/>
    </source>
</evidence>
<dbReference type="OrthoDB" id="10070415at2759"/>
<evidence type="ECO:0000313" key="1">
    <source>
        <dbReference type="EMBL" id="ELU15759.1"/>
    </source>
</evidence>
<organism evidence="1">
    <name type="scientific">Capitella teleta</name>
    <name type="common">Polychaete worm</name>
    <dbReference type="NCBI Taxonomy" id="283909"/>
    <lineage>
        <taxon>Eukaryota</taxon>
        <taxon>Metazoa</taxon>
        <taxon>Spiralia</taxon>
        <taxon>Lophotrochozoa</taxon>
        <taxon>Annelida</taxon>
        <taxon>Polychaeta</taxon>
        <taxon>Sedentaria</taxon>
        <taxon>Scolecida</taxon>
        <taxon>Capitellidae</taxon>
        <taxon>Capitella</taxon>
    </lineage>
</organism>
<dbReference type="EnsemblMetazoa" id="CapteT191435">
    <property type="protein sequence ID" value="CapteP191435"/>
    <property type="gene ID" value="CapteG191435"/>
</dbReference>
<sequence>MALAVTIDNITKSLDSKKHVISLFLDLKKAFDTIDFNILLKILNYYGICGNVLTLLKNYLSNRNQTVKNQTPEVFDGKVRYDITRSHPGSCTRATLLTLRLRFINHRDSGRSTQVWETSGYDQKAGSCNPVETPPRPFPCPSTGLQAISSYLTDPE</sequence>
<reference evidence="1 3" key="2">
    <citation type="journal article" date="2013" name="Nature">
        <title>Insights into bilaterian evolution from three spiralian genomes.</title>
        <authorList>
            <person name="Simakov O."/>
            <person name="Marletaz F."/>
            <person name="Cho S.J."/>
            <person name="Edsinger-Gonzales E."/>
            <person name="Havlak P."/>
            <person name="Hellsten U."/>
            <person name="Kuo D.H."/>
            <person name="Larsson T."/>
            <person name="Lv J."/>
            <person name="Arendt D."/>
            <person name="Savage R."/>
            <person name="Osoegawa K."/>
            <person name="de Jong P."/>
            <person name="Grimwood J."/>
            <person name="Chapman J.A."/>
            <person name="Shapiro H."/>
            <person name="Aerts A."/>
            <person name="Otillar R.P."/>
            <person name="Terry A.Y."/>
            <person name="Boore J.L."/>
            <person name="Grigoriev I.V."/>
            <person name="Lindberg D.R."/>
            <person name="Seaver E.C."/>
            <person name="Weisblat D.A."/>
            <person name="Putnam N.H."/>
            <person name="Rokhsar D.S."/>
        </authorList>
    </citation>
    <scope>NUCLEOTIDE SEQUENCE</scope>
    <source>
        <strain evidence="1 3">I ESC-2004</strain>
    </source>
</reference>
<keyword evidence="3" id="KW-1185">Reference proteome</keyword>
<dbReference type="Proteomes" id="UP000014760">
    <property type="component" value="Unassembled WGS sequence"/>
</dbReference>
<gene>
    <name evidence="1" type="ORF">CAPTEDRAFT_191435</name>
</gene>
<evidence type="ECO:0000313" key="3">
    <source>
        <dbReference type="Proteomes" id="UP000014760"/>
    </source>
</evidence>
<name>R7VAY0_CAPTE</name>
<reference evidence="2" key="3">
    <citation type="submission" date="2015-06" db="UniProtKB">
        <authorList>
            <consortium name="EnsemblMetazoa"/>
        </authorList>
    </citation>
    <scope>IDENTIFICATION</scope>
</reference>
<proteinExistence type="predicted"/>
<dbReference type="AlphaFoldDB" id="R7VAY0"/>
<dbReference type="EMBL" id="AMQN01017880">
    <property type="status" value="NOT_ANNOTATED_CDS"/>
    <property type="molecule type" value="Genomic_DNA"/>
</dbReference>